<comment type="caution">
    <text evidence="7">The sequence shown here is derived from an EMBL/GenBank/DDBJ whole genome shotgun (WGS) entry which is preliminary data.</text>
</comment>
<dbReference type="Pfam" id="PF01554">
    <property type="entry name" value="MatE"/>
    <property type="match status" value="2"/>
</dbReference>
<comment type="subcellular location">
    <subcellularLocation>
        <location evidence="1">Membrane</location>
        <topology evidence="1">Multi-pass membrane protein</topology>
    </subcellularLocation>
</comment>
<feature type="transmembrane region" description="Helical" evidence="6">
    <location>
        <begin position="305"/>
        <end position="328"/>
    </location>
</feature>
<keyword evidence="8" id="KW-1185">Reference proteome</keyword>
<dbReference type="NCBIfam" id="TIGR00797">
    <property type="entry name" value="matE"/>
    <property type="match status" value="1"/>
</dbReference>
<feature type="transmembrane region" description="Helical" evidence="6">
    <location>
        <begin position="184"/>
        <end position="205"/>
    </location>
</feature>
<sequence length="431" mass="46654">MTHREYMGIAVPFVIATITTPLLGAVDTAVMGRLPDPAYIGGVAVGVVILNTMYWLLGFLRVSTTGFSSQAHGAGDIGLGMWALVRPLGIALCIGCAFILLQQPVLHAALLFLDPAPDARAHAEAYFTIVIWGAPCVLMNYVLLGWLMGQMRLRASLFLQVSTNAVNIVLSIWFVMGLSWGVEGVAASTLIAQGAGVGLGFYLVARYARFSWRSIVWRDFFDSEAMRKIVSVNRDLVIRTICLLAVTNMFVAKGGSFGKEILAGNAVLLQIQYLMAYFFDGLANASSVVAGRASGAEDRVLLRRAVSLSAQWCLFGTLLVSCAYLATYDMVFRLFTSIPEVLAFGSEFGLWMVVFPVCGSVGLVFYGLFSGATLTAPIRNSMLFSLAAYSLAQYGLTPVLGNHGLILAFLVFSLSRSLFLLPYLPRLLRSV</sequence>
<evidence type="ECO:0000256" key="3">
    <source>
        <dbReference type="ARBA" id="ARBA00022692"/>
    </source>
</evidence>
<evidence type="ECO:0000256" key="6">
    <source>
        <dbReference type="SAM" id="Phobius"/>
    </source>
</evidence>
<gene>
    <name evidence="7" type="ORF">DSM19430T_06960</name>
</gene>
<feature type="transmembrane region" description="Helical" evidence="6">
    <location>
        <begin position="236"/>
        <end position="254"/>
    </location>
</feature>
<dbReference type="Proteomes" id="UP000503820">
    <property type="component" value="Unassembled WGS sequence"/>
</dbReference>
<keyword evidence="3 6" id="KW-0812">Transmembrane</keyword>
<name>A0A7J0BS54_9BACT</name>
<accession>A0A7J0BS54</accession>
<dbReference type="EMBL" id="BLVP01000002">
    <property type="protein sequence ID" value="GFM36012.1"/>
    <property type="molecule type" value="Genomic_DNA"/>
</dbReference>
<feature type="transmembrane region" description="Helical" evidence="6">
    <location>
        <begin position="38"/>
        <end position="60"/>
    </location>
</feature>
<dbReference type="InterPro" id="IPR044644">
    <property type="entry name" value="DinF-like"/>
</dbReference>
<evidence type="ECO:0000313" key="8">
    <source>
        <dbReference type="Proteomes" id="UP000503820"/>
    </source>
</evidence>
<evidence type="ECO:0000256" key="5">
    <source>
        <dbReference type="ARBA" id="ARBA00023136"/>
    </source>
</evidence>
<keyword evidence="5 6" id="KW-0472">Membrane</keyword>
<dbReference type="RefSeq" id="WP_174408707.1">
    <property type="nucleotide sequence ID" value="NZ_BLVP01000002.1"/>
</dbReference>
<feature type="transmembrane region" description="Helical" evidence="6">
    <location>
        <begin position="81"/>
        <end position="105"/>
    </location>
</feature>
<dbReference type="GO" id="GO:0015297">
    <property type="term" value="F:antiporter activity"/>
    <property type="evidence" value="ECO:0007669"/>
    <property type="project" value="InterPro"/>
</dbReference>
<feature type="transmembrane region" description="Helical" evidence="6">
    <location>
        <begin position="156"/>
        <end position="178"/>
    </location>
</feature>
<dbReference type="PANTHER" id="PTHR42893">
    <property type="entry name" value="PROTEIN DETOXIFICATION 44, CHLOROPLASTIC-RELATED"/>
    <property type="match status" value="1"/>
</dbReference>
<dbReference type="GO" id="GO:0005886">
    <property type="term" value="C:plasma membrane"/>
    <property type="evidence" value="ECO:0007669"/>
    <property type="project" value="TreeGrafter"/>
</dbReference>
<keyword evidence="4 6" id="KW-1133">Transmembrane helix</keyword>
<dbReference type="GO" id="GO:0042910">
    <property type="term" value="F:xenobiotic transmembrane transporter activity"/>
    <property type="evidence" value="ECO:0007669"/>
    <property type="project" value="InterPro"/>
</dbReference>
<dbReference type="InterPro" id="IPR002528">
    <property type="entry name" value="MATE_fam"/>
</dbReference>
<comment type="similarity">
    <text evidence="2">Belongs to the multi antimicrobial extrusion (MATE) (TC 2.A.66.1) family.</text>
</comment>
<evidence type="ECO:0000256" key="1">
    <source>
        <dbReference type="ARBA" id="ARBA00004141"/>
    </source>
</evidence>
<protein>
    <submittedName>
        <fullName evidence="7">MATE family efflux transporter</fullName>
    </submittedName>
</protein>
<evidence type="ECO:0000256" key="2">
    <source>
        <dbReference type="ARBA" id="ARBA00010199"/>
    </source>
</evidence>
<feature type="transmembrane region" description="Helical" evidence="6">
    <location>
        <begin position="274"/>
        <end position="293"/>
    </location>
</feature>
<feature type="transmembrane region" description="Helical" evidence="6">
    <location>
        <begin position="125"/>
        <end position="144"/>
    </location>
</feature>
<evidence type="ECO:0000313" key="7">
    <source>
        <dbReference type="EMBL" id="GFM36012.1"/>
    </source>
</evidence>
<evidence type="ECO:0000256" key="4">
    <source>
        <dbReference type="ARBA" id="ARBA00022989"/>
    </source>
</evidence>
<dbReference type="CDD" id="cd13136">
    <property type="entry name" value="MATE_DinF_like"/>
    <property type="match status" value="1"/>
</dbReference>
<dbReference type="PANTHER" id="PTHR42893:SF46">
    <property type="entry name" value="PROTEIN DETOXIFICATION 44, CHLOROPLASTIC"/>
    <property type="match status" value="1"/>
</dbReference>
<reference evidence="7 8" key="1">
    <citation type="submission" date="2020-05" db="EMBL/GenBank/DDBJ databases">
        <title>Draft genome sequence of Desulfovibrio psychrotolerans JS1T.</title>
        <authorList>
            <person name="Ueno A."/>
            <person name="Tamazawa S."/>
            <person name="Tamamura S."/>
            <person name="Murakami T."/>
            <person name="Kiyama T."/>
            <person name="Inomata H."/>
            <person name="Amano Y."/>
            <person name="Miyakawa K."/>
            <person name="Tamaki H."/>
            <person name="Naganuma T."/>
            <person name="Kaneko K."/>
        </authorList>
    </citation>
    <scope>NUCLEOTIDE SEQUENCE [LARGE SCALE GENOMIC DNA]</scope>
    <source>
        <strain evidence="7 8">JS1</strain>
    </source>
</reference>
<dbReference type="AlphaFoldDB" id="A0A7J0BS54"/>
<feature type="transmembrane region" description="Helical" evidence="6">
    <location>
        <begin position="7"/>
        <end position="26"/>
    </location>
</feature>
<organism evidence="7 8">
    <name type="scientific">Desulfovibrio psychrotolerans</name>
    <dbReference type="NCBI Taxonomy" id="415242"/>
    <lineage>
        <taxon>Bacteria</taxon>
        <taxon>Pseudomonadati</taxon>
        <taxon>Thermodesulfobacteriota</taxon>
        <taxon>Desulfovibrionia</taxon>
        <taxon>Desulfovibrionales</taxon>
        <taxon>Desulfovibrionaceae</taxon>
        <taxon>Desulfovibrio</taxon>
    </lineage>
</organism>
<feature type="transmembrane region" description="Helical" evidence="6">
    <location>
        <begin position="348"/>
        <end position="369"/>
    </location>
</feature>
<proteinExistence type="inferred from homology"/>